<protein>
    <recommendedName>
        <fullName evidence="9">8-amino-7-oxononanoate synthase</fullName>
        <shortName evidence="9">AONS</shortName>
        <ecNumber evidence="9">2.3.1.47</ecNumber>
    </recommendedName>
    <alternativeName>
        <fullName evidence="9">7-keto-8-amino-pelargonic acid synthase</fullName>
        <shortName evidence="9">7-KAP synthase</shortName>
        <shortName evidence="9">KAPA synthase</shortName>
    </alternativeName>
    <alternativeName>
        <fullName evidence="9">8-amino-7-ketopelargonate synthase</fullName>
    </alternativeName>
</protein>
<dbReference type="Pfam" id="PF00155">
    <property type="entry name" value="Aminotran_1_2"/>
    <property type="match status" value="1"/>
</dbReference>
<comment type="caution">
    <text evidence="12">The sequence shown here is derived from an EMBL/GenBank/DDBJ whole genome shotgun (WGS) entry which is preliminary data.</text>
</comment>
<gene>
    <name evidence="9 12" type="primary">bioF</name>
    <name evidence="12" type="ORF">C9I89_00485</name>
</gene>
<dbReference type="InterPro" id="IPR015421">
    <property type="entry name" value="PyrdxlP-dep_Trfase_major"/>
</dbReference>
<dbReference type="HAMAP" id="MF_01693">
    <property type="entry name" value="BioF_aminotrans_2"/>
    <property type="match status" value="1"/>
</dbReference>
<comment type="subunit">
    <text evidence="4 9">Homodimer.</text>
</comment>
<keyword evidence="7 9" id="KW-0663">Pyridoxal phosphate</keyword>
<dbReference type="InterPro" id="IPR015422">
    <property type="entry name" value="PyrdxlP-dep_Trfase_small"/>
</dbReference>
<evidence type="ECO:0000256" key="9">
    <source>
        <dbReference type="HAMAP-Rule" id="MF_01693"/>
    </source>
</evidence>
<dbReference type="InterPro" id="IPR015424">
    <property type="entry name" value="PyrdxlP-dep_Trfase"/>
</dbReference>
<feature type="domain" description="Aminotransferase class I/classII large" evidence="11">
    <location>
        <begin position="45"/>
        <end position="391"/>
    </location>
</feature>
<evidence type="ECO:0000256" key="6">
    <source>
        <dbReference type="ARBA" id="ARBA00022756"/>
    </source>
</evidence>
<dbReference type="OrthoDB" id="9807157at2"/>
<feature type="modified residue" description="N6-(pyridoxal phosphate)lysine" evidence="9 10">
    <location>
        <position position="251"/>
    </location>
</feature>
<comment type="cofactor">
    <cofactor evidence="1 9 10">
        <name>pyridoxal 5'-phosphate</name>
        <dbReference type="ChEBI" id="CHEBI:597326"/>
    </cofactor>
</comment>
<evidence type="ECO:0000256" key="4">
    <source>
        <dbReference type="ARBA" id="ARBA00011738"/>
    </source>
</evidence>
<reference evidence="12 13" key="1">
    <citation type="submission" date="2018-03" db="EMBL/GenBank/DDBJ databases">
        <title>Whole genome sequencing of Histamine producing bacteria.</title>
        <authorList>
            <person name="Butler K."/>
        </authorList>
    </citation>
    <scope>NUCLEOTIDE SEQUENCE [LARGE SCALE GENOMIC DNA]</scope>
    <source>
        <strain evidence="12 13">DSM 16190</strain>
    </source>
</reference>
<dbReference type="UniPathway" id="UPA00078"/>
<feature type="binding site" evidence="9">
    <location>
        <position position="222"/>
    </location>
    <ligand>
        <name>pyridoxal 5'-phosphate</name>
        <dbReference type="ChEBI" id="CHEBI:597326"/>
    </ligand>
</feature>
<feature type="binding site" evidence="9">
    <location>
        <position position="26"/>
    </location>
    <ligand>
        <name>substrate</name>
    </ligand>
</feature>
<evidence type="ECO:0000256" key="5">
    <source>
        <dbReference type="ARBA" id="ARBA00022679"/>
    </source>
</evidence>
<dbReference type="InterPro" id="IPR022834">
    <property type="entry name" value="AONS_Proteobacteria"/>
</dbReference>
<dbReference type="PROSITE" id="PS00599">
    <property type="entry name" value="AA_TRANSFER_CLASS_2"/>
    <property type="match status" value="1"/>
</dbReference>
<evidence type="ECO:0000256" key="2">
    <source>
        <dbReference type="ARBA" id="ARBA00004746"/>
    </source>
</evidence>
<dbReference type="GO" id="GO:0030170">
    <property type="term" value="F:pyridoxal phosphate binding"/>
    <property type="evidence" value="ECO:0007669"/>
    <property type="project" value="UniProtKB-UniRule"/>
</dbReference>
<evidence type="ECO:0000256" key="1">
    <source>
        <dbReference type="ARBA" id="ARBA00001933"/>
    </source>
</evidence>
<keyword evidence="6 9" id="KW-0093">Biotin biosynthesis</keyword>
<feature type="binding site" evidence="9">
    <location>
        <begin position="112"/>
        <end position="113"/>
    </location>
    <ligand>
        <name>pyridoxal 5'-phosphate</name>
        <dbReference type="ChEBI" id="CHEBI:597326"/>
    </ligand>
</feature>
<evidence type="ECO:0000256" key="8">
    <source>
        <dbReference type="ARBA" id="ARBA00047715"/>
    </source>
</evidence>
<feature type="binding site" evidence="9">
    <location>
        <position position="364"/>
    </location>
    <ligand>
        <name>substrate</name>
    </ligand>
</feature>
<dbReference type="NCBIfam" id="TIGR00858">
    <property type="entry name" value="bioF"/>
    <property type="match status" value="1"/>
</dbReference>
<comment type="similarity">
    <text evidence="3 9">Belongs to the class-II pyridoxal-phosphate-dependent aminotransferase family. BioF subfamily.</text>
</comment>
<dbReference type="Proteomes" id="UP000240904">
    <property type="component" value="Unassembled WGS sequence"/>
</dbReference>
<dbReference type="PANTHER" id="PTHR13693">
    <property type="entry name" value="CLASS II AMINOTRANSFERASE/8-AMINO-7-OXONONANOATE SYNTHASE"/>
    <property type="match status" value="1"/>
</dbReference>
<proteinExistence type="inferred from homology"/>
<organism evidence="12 13">
    <name type="scientific">Photobacterium lipolyticum</name>
    <dbReference type="NCBI Taxonomy" id="266810"/>
    <lineage>
        <taxon>Bacteria</taxon>
        <taxon>Pseudomonadati</taxon>
        <taxon>Pseudomonadota</taxon>
        <taxon>Gammaproteobacteria</taxon>
        <taxon>Vibrionales</taxon>
        <taxon>Vibrionaceae</taxon>
        <taxon>Photobacterium</taxon>
    </lineage>
</organism>
<evidence type="ECO:0000313" key="13">
    <source>
        <dbReference type="Proteomes" id="UP000240904"/>
    </source>
</evidence>
<dbReference type="GO" id="GO:0008710">
    <property type="term" value="F:8-amino-7-oxononanoate synthase activity"/>
    <property type="evidence" value="ECO:0007669"/>
    <property type="project" value="UniProtKB-UniRule"/>
</dbReference>
<dbReference type="Gene3D" id="3.40.640.10">
    <property type="entry name" value="Type I PLP-dependent aspartate aminotransferase-like (Major domain)"/>
    <property type="match status" value="1"/>
</dbReference>
<dbReference type="CDD" id="cd06454">
    <property type="entry name" value="KBL_like"/>
    <property type="match status" value="1"/>
</dbReference>
<dbReference type="GO" id="GO:0009102">
    <property type="term" value="P:biotin biosynthetic process"/>
    <property type="evidence" value="ECO:0007669"/>
    <property type="project" value="UniProtKB-UniRule"/>
</dbReference>
<comment type="pathway">
    <text evidence="2 9">Cofactor biosynthesis; biotin biosynthesis.</text>
</comment>
<evidence type="ECO:0000256" key="3">
    <source>
        <dbReference type="ARBA" id="ARBA00010008"/>
    </source>
</evidence>
<evidence type="ECO:0000313" key="12">
    <source>
        <dbReference type="EMBL" id="PSW07234.1"/>
    </source>
</evidence>
<dbReference type="InterPro" id="IPR004723">
    <property type="entry name" value="AONS_Archaea/Proteobacteria"/>
</dbReference>
<feature type="binding site" evidence="9">
    <location>
        <position position="137"/>
    </location>
    <ligand>
        <name>substrate</name>
    </ligand>
</feature>
<sequence length="398" mass="43612">MRQFNRSFNQKIEQALAERKSRGLYRQRACLSRDRQRVQAYGQSFVNFSSNDYLGLAQDPALLAAWQEGLTRYGTGSGASPLVTGFHTAHQELEVQLADWLGYDRALLFNSGFSANQAVLFTLPEKNDLLLQDKLNHASLMEAGMLSPASMRRFAHNDMTALTRSLNKLGNGKTAVNTDKQEATPLVITEGVFSMDGDLSPLAEMAQLCRQHDSWLMVDDAHGCGVLGEQGRGSCAHANVKADILVVTFGKAFGLSGAAVLCDENTAEYLIQFARHFIYSTAMPPAQAYALSTACRLIQQGDWRREKLQELSHHLTARLDGGIRLVDTQTPIKPLMIGESAQAVAASQALKEQGLWVSAIRPPTVPVNSARLRITLTAAHTLADIEYLATTLNEVIHG</sequence>
<dbReference type="EC" id="2.3.1.47" evidence="9"/>
<comment type="function">
    <text evidence="9">Catalyzes the decarboxylative condensation of pimeloyl-[acyl-carrier protein] and L-alanine to produce 8-amino-7-oxononanoate (AON), [acyl-carrier protein], and carbon dioxide.</text>
</comment>
<dbReference type="PANTHER" id="PTHR13693:SF100">
    <property type="entry name" value="8-AMINO-7-OXONONANOATE SYNTHASE"/>
    <property type="match status" value="1"/>
</dbReference>
<keyword evidence="5 9" id="KW-0808">Transferase</keyword>
<keyword evidence="13" id="KW-1185">Reference proteome</keyword>
<feature type="binding site" evidence="9">
    <location>
        <position position="194"/>
    </location>
    <ligand>
        <name>pyridoxal 5'-phosphate</name>
        <dbReference type="ChEBI" id="CHEBI:597326"/>
    </ligand>
</feature>
<name>A0A2T3N4B0_9GAMM</name>
<comment type="catalytic activity">
    <reaction evidence="8 9">
        <text>6-carboxyhexanoyl-[ACP] + L-alanine + H(+) = (8S)-8-amino-7-oxononanoate + holo-[ACP] + CO2</text>
        <dbReference type="Rhea" id="RHEA:42288"/>
        <dbReference type="Rhea" id="RHEA-COMP:9685"/>
        <dbReference type="Rhea" id="RHEA-COMP:9955"/>
        <dbReference type="ChEBI" id="CHEBI:15378"/>
        <dbReference type="ChEBI" id="CHEBI:16526"/>
        <dbReference type="ChEBI" id="CHEBI:57972"/>
        <dbReference type="ChEBI" id="CHEBI:64479"/>
        <dbReference type="ChEBI" id="CHEBI:78846"/>
        <dbReference type="ChEBI" id="CHEBI:149468"/>
        <dbReference type="EC" id="2.3.1.47"/>
    </reaction>
</comment>
<feature type="binding site" evidence="9">
    <location>
        <position position="248"/>
    </location>
    <ligand>
        <name>pyridoxal 5'-phosphate</name>
        <dbReference type="ChEBI" id="CHEBI:597326"/>
    </ligand>
</feature>
<dbReference type="Gene3D" id="3.90.1150.10">
    <property type="entry name" value="Aspartate Aminotransferase, domain 1"/>
    <property type="match status" value="1"/>
</dbReference>
<evidence type="ECO:0000256" key="10">
    <source>
        <dbReference type="PIRSR" id="PIRSR604723-51"/>
    </source>
</evidence>
<evidence type="ECO:0000256" key="7">
    <source>
        <dbReference type="ARBA" id="ARBA00022898"/>
    </source>
</evidence>
<dbReference type="InterPro" id="IPR001917">
    <property type="entry name" value="Aminotrans_II_pyridoxalP_BS"/>
</dbReference>
<dbReference type="SUPFAM" id="SSF53383">
    <property type="entry name" value="PLP-dependent transferases"/>
    <property type="match status" value="1"/>
</dbReference>
<accession>A0A2T3N4B0</accession>
<dbReference type="InterPro" id="IPR050087">
    <property type="entry name" value="AON_synthase_class-II"/>
</dbReference>
<dbReference type="EMBL" id="PYMC01000001">
    <property type="protein sequence ID" value="PSW07234.1"/>
    <property type="molecule type" value="Genomic_DNA"/>
</dbReference>
<dbReference type="InterPro" id="IPR004839">
    <property type="entry name" value="Aminotransferase_I/II_large"/>
</dbReference>
<evidence type="ECO:0000259" key="11">
    <source>
        <dbReference type="Pfam" id="PF00155"/>
    </source>
</evidence>
<dbReference type="AlphaFoldDB" id="A0A2T3N4B0"/>